<dbReference type="InterPro" id="IPR041885">
    <property type="entry name" value="MAN1_winged_helix_dom"/>
</dbReference>
<keyword evidence="4 7" id="KW-1133">Transmembrane helix</keyword>
<evidence type="ECO:0000256" key="3">
    <source>
        <dbReference type="ARBA" id="ARBA00022692"/>
    </source>
</evidence>
<dbReference type="Gene3D" id="1.10.10.1180">
    <property type="entry name" value="MAN1, winged-helix domain"/>
    <property type="match status" value="1"/>
</dbReference>
<dbReference type="InterPro" id="IPR044780">
    <property type="entry name" value="Heh2/Src1"/>
</dbReference>
<dbReference type="GO" id="GO:0005637">
    <property type="term" value="C:nuclear inner membrane"/>
    <property type="evidence" value="ECO:0007669"/>
    <property type="project" value="UniProtKB-SubCell"/>
</dbReference>
<name>A0A6I9TCS7_SESIN</name>
<accession>A0A6I9TCS7</accession>
<dbReference type="GO" id="GO:0071763">
    <property type="term" value="P:nuclear membrane organization"/>
    <property type="evidence" value="ECO:0007669"/>
    <property type="project" value="TreeGrafter"/>
</dbReference>
<evidence type="ECO:0000256" key="5">
    <source>
        <dbReference type="ARBA" id="ARBA00023136"/>
    </source>
</evidence>
<keyword evidence="3 7" id="KW-0812">Transmembrane</keyword>
<dbReference type="GO" id="GO:0034399">
    <property type="term" value="C:nuclear periphery"/>
    <property type="evidence" value="ECO:0007669"/>
    <property type="project" value="EnsemblPlants"/>
</dbReference>
<comment type="subcellular location">
    <subcellularLocation>
        <location evidence="1">Nucleus inner membrane</location>
    </subcellularLocation>
</comment>
<dbReference type="AlphaFoldDB" id="A0A6I9TCS7"/>
<dbReference type="KEGG" id="sind:105164531"/>
<dbReference type="GeneID" id="105164531"/>
<evidence type="ECO:0000256" key="6">
    <source>
        <dbReference type="ARBA" id="ARBA00023242"/>
    </source>
</evidence>
<evidence type="ECO:0000313" key="11">
    <source>
        <dbReference type="RefSeq" id="XP_020550701.1"/>
    </source>
</evidence>
<evidence type="ECO:0000256" key="4">
    <source>
        <dbReference type="ARBA" id="ARBA00022989"/>
    </source>
</evidence>
<dbReference type="PANTHER" id="PTHR47808:SF2">
    <property type="entry name" value="LEM DOMAIN-CONTAINING PROTEIN 2"/>
    <property type="match status" value="1"/>
</dbReference>
<evidence type="ECO:0000256" key="7">
    <source>
        <dbReference type="SAM" id="Phobius"/>
    </source>
</evidence>
<protein>
    <submittedName>
        <fullName evidence="10 11">Uncharacterized protein LOC105164531</fullName>
    </submittedName>
</protein>
<feature type="domain" description="Man1/Src1-like C-terminal" evidence="8">
    <location>
        <begin position="76"/>
        <end position="335"/>
    </location>
</feature>
<dbReference type="Proteomes" id="UP000504604">
    <property type="component" value="Linkage group LG6"/>
</dbReference>
<keyword evidence="2" id="KW-0597">Phosphoprotein</keyword>
<dbReference type="GO" id="GO:0003682">
    <property type="term" value="F:chromatin binding"/>
    <property type="evidence" value="ECO:0007669"/>
    <property type="project" value="InterPro"/>
</dbReference>
<dbReference type="Pfam" id="PF09402">
    <property type="entry name" value="MSC"/>
    <property type="match status" value="1"/>
</dbReference>
<dbReference type="RefSeq" id="XP_020550701.1">
    <property type="nucleotide sequence ID" value="XM_020695042.1"/>
</dbReference>
<keyword evidence="9" id="KW-1185">Reference proteome</keyword>
<evidence type="ECO:0000256" key="1">
    <source>
        <dbReference type="ARBA" id="ARBA00004540"/>
    </source>
</evidence>
<sequence>MASDTKRKRRPKPSSSSYALFPAEPSFNALPSSRADFTRLITVVSIAAAVAVVCNFMATYLNQPPTPFCNSTSSDLDDSLPDYCEPCPTNGICYDGKLECDHGYQKHGRLCLEDGDVNIASKKLSKWVEVRLCEAYAQLLCTGTGKSWVSEDELRNYLDEYKMRDNHALDEAIYMPAKQRAIETISNLLDRRRDNQGVEEFKCTELLVNHYKPLSCAARQWIVEHASLLLPACVLFMGCILIASRAYRRHHLSVRAEQIYHEVCDILEEKPLVSRSEGEGETWVVAPWLRDHLLSPKERKDPFLWRKVEELVQEDSRIDQYPKLVKGESKVVWEWQVEGSLSSAGKRKKSDGSAQKLKEPLNSSYNFQSKMLAA</sequence>
<keyword evidence="5 7" id="KW-0472">Membrane</keyword>
<evidence type="ECO:0000313" key="10">
    <source>
        <dbReference type="RefSeq" id="XP_011081484.1"/>
    </source>
</evidence>
<feature type="transmembrane region" description="Helical" evidence="7">
    <location>
        <begin position="40"/>
        <end position="61"/>
    </location>
</feature>
<dbReference type="GO" id="GO:0005783">
    <property type="term" value="C:endoplasmic reticulum"/>
    <property type="evidence" value="ECO:0007669"/>
    <property type="project" value="TreeGrafter"/>
</dbReference>
<evidence type="ECO:0000313" key="9">
    <source>
        <dbReference type="Proteomes" id="UP000504604"/>
    </source>
</evidence>
<keyword evidence="6" id="KW-0539">Nucleus</keyword>
<proteinExistence type="predicted"/>
<reference evidence="10 11" key="1">
    <citation type="submission" date="2025-04" db="UniProtKB">
        <authorList>
            <consortium name="RefSeq"/>
        </authorList>
    </citation>
    <scope>IDENTIFICATION</scope>
</reference>
<dbReference type="Gramene" id="SIN_1021006.t">
    <property type="protein sequence ID" value="SIN_1021006.t"/>
    <property type="gene ID" value="SIN_1021006"/>
</dbReference>
<evidence type="ECO:0000256" key="2">
    <source>
        <dbReference type="ARBA" id="ARBA00022553"/>
    </source>
</evidence>
<feature type="transmembrane region" description="Helical" evidence="7">
    <location>
        <begin position="228"/>
        <end position="247"/>
    </location>
</feature>
<organism evidence="9 10">
    <name type="scientific">Sesamum indicum</name>
    <name type="common">Oriental sesame</name>
    <name type="synonym">Sesamum orientale</name>
    <dbReference type="NCBI Taxonomy" id="4182"/>
    <lineage>
        <taxon>Eukaryota</taxon>
        <taxon>Viridiplantae</taxon>
        <taxon>Streptophyta</taxon>
        <taxon>Embryophyta</taxon>
        <taxon>Tracheophyta</taxon>
        <taxon>Spermatophyta</taxon>
        <taxon>Magnoliopsida</taxon>
        <taxon>eudicotyledons</taxon>
        <taxon>Gunneridae</taxon>
        <taxon>Pentapetalae</taxon>
        <taxon>asterids</taxon>
        <taxon>lamiids</taxon>
        <taxon>Lamiales</taxon>
        <taxon>Pedaliaceae</taxon>
        <taxon>Sesamum</taxon>
    </lineage>
</organism>
<dbReference type="InterPro" id="IPR018996">
    <property type="entry name" value="Man1/Src1-like_C"/>
</dbReference>
<dbReference type="OrthoDB" id="341403at2759"/>
<evidence type="ECO:0000259" key="8">
    <source>
        <dbReference type="Pfam" id="PF09402"/>
    </source>
</evidence>
<dbReference type="RefSeq" id="XP_011081484.1">
    <property type="nucleotide sequence ID" value="XM_011083182.2"/>
</dbReference>
<dbReference type="PANTHER" id="PTHR47808">
    <property type="entry name" value="INNER NUCLEAR MEMBRANE PROTEIN HEH2-RELATED"/>
    <property type="match status" value="1"/>
</dbReference>
<gene>
    <name evidence="10 11" type="primary">LOC105164531</name>
</gene>